<protein>
    <recommendedName>
        <fullName evidence="3">N-acetyltransferase domain-containing protein</fullName>
    </recommendedName>
</protein>
<organism evidence="1 2">
    <name type="scientific">Iphiclides podalirius</name>
    <name type="common">scarce swallowtail</name>
    <dbReference type="NCBI Taxonomy" id="110791"/>
    <lineage>
        <taxon>Eukaryota</taxon>
        <taxon>Metazoa</taxon>
        <taxon>Ecdysozoa</taxon>
        <taxon>Arthropoda</taxon>
        <taxon>Hexapoda</taxon>
        <taxon>Insecta</taxon>
        <taxon>Pterygota</taxon>
        <taxon>Neoptera</taxon>
        <taxon>Endopterygota</taxon>
        <taxon>Lepidoptera</taxon>
        <taxon>Glossata</taxon>
        <taxon>Ditrysia</taxon>
        <taxon>Papilionoidea</taxon>
        <taxon>Papilionidae</taxon>
        <taxon>Papilioninae</taxon>
        <taxon>Iphiclides</taxon>
    </lineage>
</organism>
<sequence>MPDFPDCYPFMHRQKLPRIATTNSDTQIMVFNKEESTWVPEEYERWENDGVKWVIQDLPPEDEEKAIQLLVDHLGLDEVLCSSCGLNSDPESVEGISKFWRHCLSRRTSLACYAEKDGARTLVGANVCVVLRKGEHLSVEIEGKEWQNVYHGLEFVETKRDPFEYLGLDVLLCAYGLVVKREYRGARLGARLLNARQPLSKRLGVKATTTVFTGISSQKLAAKCGFTTIAEASLSEMAASGLDYPKDDQRVIKLMVKRFD</sequence>
<dbReference type="EMBL" id="OW152817">
    <property type="protein sequence ID" value="CAH2069109.1"/>
    <property type="molecule type" value="Genomic_DNA"/>
</dbReference>
<evidence type="ECO:0000313" key="2">
    <source>
        <dbReference type="Proteomes" id="UP000837857"/>
    </source>
</evidence>
<evidence type="ECO:0008006" key="3">
    <source>
        <dbReference type="Google" id="ProtNLM"/>
    </source>
</evidence>
<feature type="non-terminal residue" evidence="1">
    <location>
        <position position="1"/>
    </location>
</feature>
<dbReference type="InterPro" id="IPR016181">
    <property type="entry name" value="Acyl_CoA_acyltransferase"/>
</dbReference>
<dbReference type="PANTHER" id="PTHR20905">
    <property type="entry name" value="N-ACETYLTRANSFERASE-RELATED"/>
    <property type="match status" value="1"/>
</dbReference>
<gene>
    <name evidence="1" type="ORF">IPOD504_LOCUS14740</name>
</gene>
<evidence type="ECO:0000313" key="1">
    <source>
        <dbReference type="EMBL" id="CAH2069109.1"/>
    </source>
</evidence>
<reference evidence="1" key="1">
    <citation type="submission" date="2022-03" db="EMBL/GenBank/DDBJ databases">
        <authorList>
            <person name="Martin H S."/>
        </authorList>
    </citation>
    <scope>NUCLEOTIDE SEQUENCE</scope>
</reference>
<name>A0ABN8IXJ2_9NEOP</name>
<keyword evidence="2" id="KW-1185">Reference proteome</keyword>
<dbReference type="SUPFAM" id="SSF55729">
    <property type="entry name" value="Acyl-CoA N-acyltransferases (Nat)"/>
    <property type="match status" value="1"/>
</dbReference>
<dbReference type="Proteomes" id="UP000837857">
    <property type="component" value="Chromosome 5"/>
</dbReference>
<accession>A0ABN8IXJ2</accession>
<dbReference type="PANTHER" id="PTHR20905:SF32">
    <property type="entry name" value="ARYLALKYLAMINE N-ACETYLTRANSFERASE-LIKE 7, ISOFORM A"/>
    <property type="match status" value="1"/>
</dbReference>
<dbReference type="Gene3D" id="3.40.630.30">
    <property type="match status" value="1"/>
</dbReference>
<proteinExistence type="predicted"/>